<organism evidence="2 3">
    <name type="scientific">Flavobacterium sufflavum</name>
    <dbReference type="NCBI Taxonomy" id="1921138"/>
    <lineage>
        <taxon>Bacteria</taxon>
        <taxon>Pseudomonadati</taxon>
        <taxon>Bacteroidota</taxon>
        <taxon>Flavobacteriia</taxon>
        <taxon>Flavobacteriales</taxon>
        <taxon>Flavobacteriaceae</taxon>
        <taxon>Flavobacterium</taxon>
    </lineage>
</organism>
<feature type="transmembrane region" description="Helical" evidence="1">
    <location>
        <begin position="12"/>
        <end position="32"/>
    </location>
</feature>
<dbReference type="OrthoDB" id="1368261at2"/>
<sequence>MINLYKTIKENLALIAVIPTLIGGLSQVFFLAKLSPNLIKFFSVTQLISDGLFVLLFLILSVFTVLPLAITNNLYFPTNEEKKIENFNINWLYIIIAFLTFMIIILVNNQIFNIKTIVHFIIYLLSIYIIYTPFYYFTKDYFRKQLGKYFLINVFFIINFFFCLKSFYVFNSNYNNIQNFKNLVSEIEKKECYQKTPSILYFNDKFVFIEVESKGKKNIVIKKTEDLFE</sequence>
<dbReference type="AlphaFoldDB" id="A0A3S2WBD9"/>
<evidence type="ECO:0000256" key="1">
    <source>
        <dbReference type="SAM" id="Phobius"/>
    </source>
</evidence>
<feature type="transmembrane region" description="Helical" evidence="1">
    <location>
        <begin position="52"/>
        <end position="70"/>
    </location>
</feature>
<proteinExistence type="predicted"/>
<keyword evidence="1" id="KW-0812">Transmembrane</keyword>
<name>A0A3S2WBD9_9FLAO</name>
<dbReference type="EMBL" id="SACJ01000008">
    <property type="protein sequence ID" value="RVT74426.1"/>
    <property type="molecule type" value="Genomic_DNA"/>
</dbReference>
<dbReference type="RefSeq" id="WP_128196202.1">
    <property type="nucleotide sequence ID" value="NZ_SACJ01000008.1"/>
</dbReference>
<keyword evidence="3" id="KW-1185">Reference proteome</keyword>
<gene>
    <name evidence="2" type="ORF">EOD40_13010</name>
</gene>
<reference evidence="2 3" key="1">
    <citation type="submission" date="2019-01" db="EMBL/GenBank/DDBJ databases">
        <authorList>
            <person name="Chen W.-M."/>
        </authorList>
    </citation>
    <scope>NUCLEOTIDE SEQUENCE [LARGE SCALE GENOMIC DNA]</scope>
    <source>
        <strain evidence="2 3">BBQ-12</strain>
    </source>
</reference>
<feature type="transmembrane region" description="Helical" evidence="1">
    <location>
        <begin position="149"/>
        <end position="170"/>
    </location>
</feature>
<evidence type="ECO:0000313" key="3">
    <source>
        <dbReference type="Proteomes" id="UP000285211"/>
    </source>
</evidence>
<evidence type="ECO:0000313" key="2">
    <source>
        <dbReference type="EMBL" id="RVT74426.1"/>
    </source>
</evidence>
<comment type="caution">
    <text evidence="2">The sequence shown here is derived from an EMBL/GenBank/DDBJ whole genome shotgun (WGS) entry which is preliminary data.</text>
</comment>
<keyword evidence="1" id="KW-1133">Transmembrane helix</keyword>
<accession>A0A3S2WBD9</accession>
<feature type="transmembrane region" description="Helical" evidence="1">
    <location>
        <begin position="91"/>
        <end position="111"/>
    </location>
</feature>
<feature type="transmembrane region" description="Helical" evidence="1">
    <location>
        <begin position="117"/>
        <end position="137"/>
    </location>
</feature>
<dbReference type="Proteomes" id="UP000285211">
    <property type="component" value="Unassembled WGS sequence"/>
</dbReference>
<protein>
    <submittedName>
        <fullName evidence="2">Uncharacterized protein</fullName>
    </submittedName>
</protein>
<keyword evidence="1" id="KW-0472">Membrane</keyword>